<keyword evidence="1" id="KW-0812">Transmembrane</keyword>
<dbReference type="AlphaFoldDB" id="A0A9W4X210"/>
<name>A0A9W4X210_9GLOM</name>
<feature type="transmembrane region" description="Helical" evidence="1">
    <location>
        <begin position="112"/>
        <end position="129"/>
    </location>
</feature>
<keyword evidence="1" id="KW-0472">Membrane</keyword>
<organism evidence="2 3">
    <name type="scientific">Funneliformis geosporum</name>
    <dbReference type="NCBI Taxonomy" id="1117311"/>
    <lineage>
        <taxon>Eukaryota</taxon>
        <taxon>Fungi</taxon>
        <taxon>Fungi incertae sedis</taxon>
        <taxon>Mucoromycota</taxon>
        <taxon>Glomeromycotina</taxon>
        <taxon>Glomeromycetes</taxon>
        <taxon>Glomerales</taxon>
        <taxon>Glomeraceae</taxon>
        <taxon>Funneliformis</taxon>
    </lineage>
</organism>
<protein>
    <submittedName>
        <fullName evidence="2">14865_t:CDS:1</fullName>
    </submittedName>
</protein>
<keyword evidence="1" id="KW-1133">Transmembrane helix</keyword>
<keyword evidence="3" id="KW-1185">Reference proteome</keyword>
<dbReference type="EMBL" id="CAMKVN010005819">
    <property type="protein sequence ID" value="CAI2189432.1"/>
    <property type="molecule type" value="Genomic_DNA"/>
</dbReference>
<evidence type="ECO:0000313" key="2">
    <source>
        <dbReference type="EMBL" id="CAI2189432.1"/>
    </source>
</evidence>
<evidence type="ECO:0000256" key="1">
    <source>
        <dbReference type="SAM" id="Phobius"/>
    </source>
</evidence>
<evidence type="ECO:0000313" key="3">
    <source>
        <dbReference type="Proteomes" id="UP001153678"/>
    </source>
</evidence>
<sequence>TAKGVALVTMVKSFKSSSILSSSRYLSGSKNFDLSLVEEDGISGEVLLGIAILETSKNSNSIVFSDNEPKTSWTISKSRLVGTEVEVEKDEGTGVEIAAFFRAFRATYEMNLGLLVFYFMAFLYVITLSRK</sequence>
<feature type="non-terminal residue" evidence="2">
    <location>
        <position position="1"/>
    </location>
</feature>
<reference evidence="2" key="1">
    <citation type="submission" date="2022-08" db="EMBL/GenBank/DDBJ databases">
        <authorList>
            <person name="Kallberg Y."/>
            <person name="Tangrot J."/>
            <person name="Rosling A."/>
        </authorList>
    </citation>
    <scope>NUCLEOTIDE SEQUENCE</scope>
    <source>
        <strain evidence="2">Wild A</strain>
    </source>
</reference>
<accession>A0A9W4X210</accession>
<comment type="caution">
    <text evidence="2">The sequence shown here is derived from an EMBL/GenBank/DDBJ whole genome shotgun (WGS) entry which is preliminary data.</text>
</comment>
<proteinExistence type="predicted"/>
<dbReference type="Proteomes" id="UP001153678">
    <property type="component" value="Unassembled WGS sequence"/>
</dbReference>
<gene>
    <name evidence="2" type="ORF">FWILDA_LOCUS14076</name>
</gene>